<evidence type="ECO:0008006" key="3">
    <source>
        <dbReference type="Google" id="ProtNLM"/>
    </source>
</evidence>
<dbReference type="AlphaFoldDB" id="A0A127VA23"/>
<organism evidence="1 2">
    <name type="scientific">Pedobacter cryoconitis</name>
    <dbReference type="NCBI Taxonomy" id="188932"/>
    <lineage>
        <taxon>Bacteria</taxon>
        <taxon>Pseudomonadati</taxon>
        <taxon>Bacteroidota</taxon>
        <taxon>Sphingobacteriia</taxon>
        <taxon>Sphingobacteriales</taxon>
        <taxon>Sphingobacteriaceae</taxon>
        <taxon>Pedobacter</taxon>
    </lineage>
</organism>
<reference evidence="1 2" key="1">
    <citation type="submission" date="2016-03" db="EMBL/GenBank/DDBJ databases">
        <title>Complete genome sequence of Pedobacter cryoconitis PAMC 27485.</title>
        <authorList>
            <person name="Lee J."/>
            <person name="Kim O.-S."/>
        </authorList>
    </citation>
    <scope>NUCLEOTIDE SEQUENCE [LARGE SCALE GENOMIC DNA]</scope>
    <source>
        <strain evidence="1 2">PAMC 27485</strain>
    </source>
</reference>
<dbReference type="RefSeq" id="WP_068398079.1">
    <property type="nucleotide sequence ID" value="NZ_CP014504.1"/>
</dbReference>
<dbReference type="Proteomes" id="UP000071561">
    <property type="component" value="Chromosome"/>
</dbReference>
<protein>
    <recommendedName>
        <fullName evidence="3">DUF4249 domain-containing protein</fullName>
    </recommendedName>
</protein>
<proteinExistence type="predicted"/>
<dbReference type="KEGG" id="pcm:AY601_1286"/>
<dbReference type="PROSITE" id="PS51257">
    <property type="entry name" value="PROKAR_LIPOPROTEIN"/>
    <property type="match status" value="1"/>
</dbReference>
<accession>A0A127VA23</accession>
<evidence type="ECO:0000313" key="1">
    <source>
        <dbReference type="EMBL" id="AMP98206.1"/>
    </source>
</evidence>
<evidence type="ECO:0000313" key="2">
    <source>
        <dbReference type="Proteomes" id="UP000071561"/>
    </source>
</evidence>
<dbReference type="PATRIC" id="fig|188932.3.peg.1337"/>
<gene>
    <name evidence="1" type="ORF">AY601_1286</name>
</gene>
<dbReference type="EMBL" id="CP014504">
    <property type="protein sequence ID" value="AMP98206.1"/>
    <property type="molecule type" value="Genomic_DNA"/>
</dbReference>
<dbReference type="OrthoDB" id="752487at2"/>
<name>A0A127VA23_9SPHI</name>
<sequence length="287" mass="32092">MKKPDFLLIIAILSLTSCEKRLITGLPQDADRPVLHVLMNENTQLKVRFAVSDSLAEGQSFKDPENAETKLYENDIFKEALKPQTIAGKKYYVSTIGVLKDKKYKVTATAPGYNPVEGSDIIPDMATVEINNQSVIGSNSDNHKLKFNFLLKNNSQEKQYYRFRILYGQNSDKTSEKKPFYIRPVNTTAVFGSGNSNQKEWFVEKAQPAGETIFYAFSTDDKPISRKMFIEVTLLTETSYRYLKSLSKAADSAGSLFSEKMIIPGNIQNGTGIVGGLSTKEFPIPNP</sequence>
<keyword evidence="2" id="KW-1185">Reference proteome</keyword>